<evidence type="ECO:0000256" key="2">
    <source>
        <dbReference type="ARBA" id="ARBA00004347"/>
    </source>
</evidence>
<keyword evidence="7" id="KW-0653">Protein transport</keyword>
<sequence>MHDPRLVPICQPSLVLAAFPLGDCGKAMADLLIGVRNKFFAGDHQGALQEIEGMLSRGEGPRAEVEVFLYRCNIAQGKYKFVKSSIAPDASSPVLLSLRLLASYYDTENHAPILESLSQMERDSHFAGNTIFRTVQSVILSHEDRLEEAFTCLQNLPDSLEIFALRINLLLTMNRIPLAAQELAKMRGINSEATITRLAAAVVALHQDQVDDALGTYQDLKEKYGATSYLLAAQAAAILRKKPRDLANATTLLKEALRAAPYNYDAMASLLVCYLHRMAPEDIAQADFLRRQLQTEAPWHPYVTRMKNAEAALNAAVAMVQPQ</sequence>
<evidence type="ECO:0000256" key="7">
    <source>
        <dbReference type="ARBA" id="ARBA00022927"/>
    </source>
</evidence>
<evidence type="ECO:0000256" key="8">
    <source>
        <dbReference type="ARBA" id="ARBA00023034"/>
    </source>
</evidence>
<evidence type="ECO:0000256" key="1">
    <source>
        <dbReference type="ARBA" id="ARBA00004255"/>
    </source>
</evidence>
<keyword evidence="4" id="KW-0813">Transport</keyword>
<evidence type="ECO:0000313" key="11">
    <source>
        <dbReference type="EMBL" id="KAJ4456656.1"/>
    </source>
</evidence>
<keyword evidence="10" id="KW-0968">Cytoplasmic vesicle</keyword>
<name>A0ABQ8UBJ7_9EUKA</name>
<protein>
    <submittedName>
        <fullName evidence="11">Coatomer subunit epsilon (CopE)</fullName>
    </submittedName>
</protein>
<reference evidence="11" key="1">
    <citation type="journal article" date="2022" name="bioRxiv">
        <title>Genomics of Preaxostyla Flagellates Illuminates Evolutionary Transitions and the Path Towards Mitochondrial Loss.</title>
        <authorList>
            <person name="Novak L.V.F."/>
            <person name="Treitli S.C."/>
            <person name="Pyrih J."/>
            <person name="Halakuc P."/>
            <person name="Pipaliya S.V."/>
            <person name="Vacek V."/>
            <person name="Brzon O."/>
            <person name="Soukal P."/>
            <person name="Eme L."/>
            <person name="Dacks J.B."/>
            <person name="Karnkowska A."/>
            <person name="Elias M."/>
            <person name="Hampl V."/>
        </authorList>
    </citation>
    <scope>NUCLEOTIDE SEQUENCE</scope>
    <source>
        <strain evidence="11">RCP-MX</strain>
    </source>
</reference>
<dbReference type="PANTHER" id="PTHR10805:SF0">
    <property type="entry name" value="COATOMER SUBUNIT EPSILON"/>
    <property type="match status" value="1"/>
</dbReference>
<evidence type="ECO:0000256" key="9">
    <source>
        <dbReference type="ARBA" id="ARBA00023136"/>
    </source>
</evidence>
<dbReference type="InterPro" id="IPR006822">
    <property type="entry name" value="Coatomer_esu"/>
</dbReference>
<organism evidence="11 12">
    <name type="scientific">Paratrimastix pyriformis</name>
    <dbReference type="NCBI Taxonomy" id="342808"/>
    <lineage>
        <taxon>Eukaryota</taxon>
        <taxon>Metamonada</taxon>
        <taxon>Preaxostyla</taxon>
        <taxon>Paratrimastigidae</taxon>
        <taxon>Paratrimastix</taxon>
    </lineage>
</organism>
<accession>A0ABQ8UBJ7</accession>
<comment type="caution">
    <text evidence="11">The sequence shown here is derived from an EMBL/GenBank/DDBJ whole genome shotgun (WGS) entry which is preliminary data.</text>
</comment>
<evidence type="ECO:0000313" key="12">
    <source>
        <dbReference type="Proteomes" id="UP001141327"/>
    </source>
</evidence>
<keyword evidence="9" id="KW-0472">Membrane</keyword>
<keyword evidence="5" id="KW-0963">Cytoplasm</keyword>
<dbReference type="Proteomes" id="UP001141327">
    <property type="component" value="Unassembled WGS sequence"/>
</dbReference>
<dbReference type="EMBL" id="JAPMOS010000064">
    <property type="protein sequence ID" value="KAJ4456656.1"/>
    <property type="molecule type" value="Genomic_DNA"/>
</dbReference>
<comment type="subcellular location">
    <subcellularLocation>
        <location evidence="2">Cytoplasmic vesicle</location>
        <location evidence="2">COPI-coated vesicle membrane</location>
        <topology evidence="2">Peripheral membrane protein</topology>
        <orientation evidence="2">Cytoplasmic side</orientation>
    </subcellularLocation>
    <subcellularLocation>
        <location evidence="1">Golgi apparatus membrane</location>
        <topology evidence="1">Peripheral membrane protein</topology>
        <orientation evidence="1">Cytoplasmic side</orientation>
    </subcellularLocation>
</comment>
<keyword evidence="12" id="KW-1185">Reference proteome</keyword>
<evidence type="ECO:0000256" key="3">
    <source>
        <dbReference type="ARBA" id="ARBA00008827"/>
    </source>
</evidence>
<dbReference type="InterPro" id="IPR011990">
    <property type="entry name" value="TPR-like_helical_dom_sf"/>
</dbReference>
<dbReference type="SUPFAM" id="SSF48452">
    <property type="entry name" value="TPR-like"/>
    <property type="match status" value="1"/>
</dbReference>
<proteinExistence type="inferred from homology"/>
<keyword evidence="6" id="KW-0931">ER-Golgi transport</keyword>
<evidence type="ECO:0000256" key="6">
    <source>
        <dbReference type="ARBA" id="ARBA00022892"/>
    </source>
</evidence>
<evidence type="ECO:0000256" key="10">
    <source>
        <dbReference type="ARBA" id="ARBA00023329"/>
    </source>
</evidence>
<comment type="similarity">
    <text evidence="3">Belongs to the COPE family.</text>
</comment>
<dbReference type="Gene3D" id="1.25.40.10">
    <property type="entry name" value="Tetratricopeptide repeat domain"/>
    <property type="match status" value="1"/>
</dbReference>
<dbReference type="PANTHER" id="PTHR10805">
    <property type="entry name" value="COATOMER SUBUNIT EPSILON"/>
    <property type="match status" value="1"/>
</dbReference>
<gene>
    <name evidence="11" type="ORF">PAPYR_8051</name>
</gene>
<evidence type="ECO:0000256" key="4">
    <source>
        <dbReference type="ARBA" id="ARBA00022448"/>
    </source>
</evidence>
<keyword evidence="8" id="KW-0333">Golgi apparatus</keyword>
<dbReference type="Pfam" id="PF04733">
    <property type="entry name" value="Coatomer_E"/>
    <property type="match status" value="1"/>
</dbReference>
<evidence type="ECO:0000256" key="5">
    <source>
        <dbReference type="ARBA" id="ARBA00022490"/>
    </source>
</evidence>